<keyword evidence="3" id="KW-1185">Reference proteome</keyword>
<evidence type="ECO:0000313" key="2">
    <source>
        <dbReference type="EMBL" id="KIJ26813.1"/>
    </source>
</evidence>
<dbReference type="HOGENOM" id="CLU_2924209_0_0_1"/>
<gene>
    <name evidence="2" type="ORF">M422DRAFT_38084</name>
    <name evidence="1" type="ORF">M422DRAFT_39373</name>
</gene>
<reference evidence="1 3" key="1">
    <citation type="submission" date="2014-06" db="EMBL/GenBank/DDBJ databases">
        <title>Evolutionary Origins and Diversification of the Mycorrhizal Mutualists.</title>
        <authorList>
            <consortium name="DOE Joint Genome Institute"/>
            <consortium name="Mycorrhizal Genomics Consortium"/>
            <person name="Kohler A."/>
            <person name="Kuo A."/>
            <person name="Nagy L.G."/>
            <person name="Floudas D."/>
            <person name="Copeland A."/>
            <person name="Barry K.W."/>
            <person name="Cichocki N."/>
            <person name="Veneault-Fourrey C."/>
            <person name="LaButti K."/>
            <person name="Lindquist E.A."/>
            <person name="Lipzen A."/>
            <person name="Lundell T."/>
            <person name="Morin E."/>
            <person name="Murat C."/>
            <person name="Riley R."/>
            <person name="Ohm R."/>
            <person name="Sun H."/>
            <person name="Tunlid A."/>
            <person name="Henrissat B."/>
            <person name="Grigoriev I.V."/>
            <person name="Hibbett D.S."/>
            <person name="Martin F."/>
        </authorList>
    </citation>
    <scope>NUCLEOTIDE SEQUENCE [LARGE SCALE GENOMIC DNA]</scope>
    <source>
        <strain evidence="1 3">SS14</strain>
    </source>
</reference>
<dbReference type="EMBL" id="KN837356">
    <property type="protein sequence ID" value="KIJ26813.1"/>
    <property type="molecule type" value="Genomic_DNA"/>
</dbReference>
<evidence type="ECO:0000313" key="1">
    <source>
        <dbReference type="EMBL" id="KIJ23916.1"/>
    </source>
</evidence>
<dbReference type="EMBL" id="KN837564">
    <property type="protein sequence ID" value="KIJ23916.1"/>
    <property type="molecule type" value="Genomic_DNA"/>
</dbReference>
<evidence type="ECO:0000313" key="3">
    <source>
        <dbReference type="Proteomes" id="UP000054279"/>
    </source>
</evidence>
<dbReference type="Proteomes" id="UP000054279">
    <property type="component" value="Unassembled WGS sequence"/>
</dbReference>
<accession>A0A0C9UER0</accession>
<name>A0A0C9UER0_SPHS4</name>
<organism evidence="1 3">
    <name type="scientific">Sphaerobolus stellatus (strain SS14)</name>
    <dbReference type="NCBI Taxonomy" id="990650"/>
    <lineage>
        <taxon>Eukaryota</taxon>
        <taxon>Fungi</taxon>
        <taxon>Dikarya</taxon>
        <taxon>Basidiomycota</taxon>
        <taxon>Agaricomycotina</taxon>
        <taxon>Agaricomycetes</taxon>
        <taxon>Phallomycetidae</taxon>
        <taxon>Geastrales</taxon>
        <taxon>Sphaerobolaceae</taxon>
        <taxon>Sphaerobolus</taxon>
    </lineage>
</organism>
<protein>
    <submittedName>
        <fullName evidence="1">Uncharacterized protein</fullName>
    </submittedName>
</protein>
<dbReference type="AlphaFoldDB" id="A0A0C9UER0"/>
<sequence length="61" mass="7176">MAIPCKLWQTIGRLSRCPFKRDSRLGIGNISVERLDIWRCTFPIVSRITWCWENNDCISGY</sequence>
<proteinExistence type="predicted"/>